<sequence length="288" mass="30606">MAGALGGLGVSWRRVAAQEVAEVEAFLLAHIETSVFLVSNLRRFGPDGADHPRAMTYWITGDPVSGVIAQSSAGVVMAQWPEADDWHAAVDILPHPITGAIGHGAQMNAMLRAAGIRDGVANLDAAEVLYALDLEALEVPNGVGTLRPLTEHDRTVVHPWRTDYAINILGEPEAKGPARADAEISAYIEADSHRLLVDGDAPVSMTGFNAWVDDVVQVGGVYTPPALRGRGLARRAVALHLQAARAEGARRAILFANDPSALAAYEAIGFQPIGDFALIMFQDGQTPR</sequence>
<dbReference type="SUPFAM" id="SSF55729">
    <property type="entry name" value="Acyl-CoA N-acyltransferases (Nat)"/>
    <property type="match status" value="1"/>
</dbReference>
<dbReference type="EMBL" id="FWFT01000005">
    <property type="protein sequence ID" value="SLN53850.1"/>
    <property type="molecule type" value="Genomic_DNA"/>
</dbReference>
<dbReference type="Proteomes" id="UP000193623">
    <property type="component" value="Unassembled WGS sequence"/>
</dbReference>
<proteinExistence type="predicted"/>
<keyword evidence="2" id="KW-0808">Transferase</keyword>
<dbReference type="InterPro" id="IPR016181">
    <property type="entry name" value="Acyl_CoA_acyltransferase"/>
</dbReference>
<dbReference type="GO" id="GO:0016747">
    <property type="term" value="F:acyltransferase activity, transferring groups other than amino-acyl groups"/>
    <property type="evidence" value="ECO:0007669"/>
    <property type="project" value="InterPro"/>
</dbReference>
<dbReference type="InterPro" id="IPR000182">
    <property type="entry name" value="GNAT_dom"/>
</dbReference>
<dbReference type="PROSITE" id="PS51186">
    <property type="entry name" value="GNAT"/>
    <property type="match status" value="1"/>
</dbReference>
<reference evidence="2 3" key="1">
    <citation type="submission" date="2017-03" db="EMBL/GenBank/DDBJ databases">
        <authorList>
            <person name="Afonso C.L."/>
            <person name="Miller P.J."/>
            <person name="Scott M.A."/>
            <person name="Spackman E."/>
            <person name="Goraichik I."/>
            <person name="Dimitrov K.M."/>
            <person name="Suarez D.L."/>
            <person name="Swayne D.E."/>
        </authorList>
    </citation>
    <scope>NUCLEOTIDE SEQUENCE [LARGE SCALE GENOMIC DNA]</scope>
    <source>
        <strain evidence="2 3">CECT 8397</strain>
    </source>
</reference>
<name>A0A1Y5T6T5_9RHOB</name>
<dbReference type="Gene3D" id="3.40.630.30">
    <property type="match status" value="1"/>
</dbReference>
<organism evidence="2 3">
    <name type="scientific">Pseudooctadecabacter jejudonensis</name>
    <dbReference type="NCBI Taxonomy" id="1391910"/>
    <lineage>
        <taxon>Bacteria</taxon>
        <taxon>Pseudomonadati</taxon>
        <taxon>Pseudomonadota</taxon>
        <taxon>Alphaproteobacteria</taxon>
        <taxon>Rhodobacterales</taxon>
        <taxon>Paracoccaceae</taxon>
        <taxon>Pseudooctadecabacter</taxon>
    </lineage>
</organism>
<keyword evidence="3" id="KW-1185">Reference proteome</keyword>
<protein>
    <submittedName>
        <fullName evidence="2">Acetyltransferase (GNAT) family protein</fullName>
    </submittedName>
</protein>
<accession>A0A1Y5T6T5</accession>
<evidence type="ECO:0000259" key="1">
    <source>
        <dbReference type="PROSITE" id="PS51186"/>
    </source>
</evidence>
<evidence type="ECO:0000313" key="3">
    <source>
        <dbReference type="Proteomes" id="UP000193623"/>
    </source>
</evidence>
<feature type="domain" description="N-acetyltransferase" evidence="1">
    <location>
        <begin position="144"/>
        <end position="288"/>
    </location>
</feature>
<dbReference type="Pfam" id="PF00583">
    <property type="entry name" value="Acetyltransf_1"/>
    <property type="match status" value="1"/>
</dbReference>
<gene>
    <name evidence="2" type="ORF">PSJ8397_02807</name>
</gene>
<dbReference type="AlphaFoldDB" id="A0A1Y5T6T5"/>
<evidence type="ECO:0000313" key="2">
    <source>
        <dbReference type="EMBL" id="SLN53850.1"/>
    </source>
</evidence>